<comment type="caution">
    <text evidence="5">The sequence shown here is derived from an EMBL/GenBank/DDBJ whole genome shotgun (WGS) entry which is preliminary data.</text>
</comment>
<dbReference type="CDD" id="cd03046">
    <property type="entry name" value="GST_N_GTT1_like"/>
    <property type="match status" value="1"/>
</dbReference>
<evidence type="ECO:0000259" key="3">
    <source>
        <dbReference type="PROSITE" id="PS50404"/>
    </source>
</evidence>
<dbReference type="SUPFAM" id="SSF52833">
    <property type="entry name" value="Thioredoxin-like"/>
    <property type="match status" value="1"/>
</dbReference>
<keyword evidence="2" id="KW-0812">Transmembrane</keyword>
<comment type="similarity">
    <text evidence="1">Belongs to the GST superfamily.</text>
</comment>
<dbReference type="PANTHER" id="PTHR44051">
    <property type="entry name" value="GLUTATHIONE S-TRANSFERASE-RELATED"/>
    <property type="match status" value="1"/>
</dbReference>
<organism evidence="5 6">
    <name type="scientific">Immersiella caudata</name>
    <dbReference type="NCBI Taxonomy" id="314043"/>
    <lineage>
        <taxon>Eukaryota</taxon>
        <taxon>Fungi</taxon>
        <taxon>Dikarya</taxon>
        <taxon>Ascomycota</taxon>
        <taxon>Pezizomycotina</taxon>
        <taxon>Sordariomycetes</taxon>
        <taxon>Sordariomycetidae</taxon>
        <taxon>Sordariales</taxon>
        <taxon>Lasiosphaeriaceae</taxon>
        <taxon>Immersiella</taxon>
    </lineage>
</organism>
<proteinExistence type="inferred from homology"/>
<protein>
    <recommendedName>
        <fullName evidence="7">Glutathione S-transferase</fullName>
    </recommendedName>
</protein>
<name>A0AA39WXA3_9PEZI</name>
<evidence type="ECO:0000313" key="5">
    <source>
        <dbReference type="EMBL" id="KAK0623339.1"/>
    </source>
</evidence>
<dbReference type="InterPro" id="IPR036249">
    <property type="entry name" value="Thioredoxin-like_sf"/>
</dbReference>
<evidence type="ECO:0000313" key="6">
    <source>
        <dbReference type="Proteomes" id="UP001175000"/>
    </source>
</evidence>
<dbReference type="Proteomes" id="UP001175000">
    <property type="component" value="Unassembled WGS sequence"/>
</dbReference>
<evidence type="ECO:0000256" key="2">
    <source>
        <dbReference type="SAM" id="Phobius"/>
    </source>
</evidence>
<evidence type="ECO:0000259" key="4">
    <source>
        <dbReference type="PROSITE" id="PS50405"/>
    </source>
</evidence>
<dbReference type="Pfam" id="PF14497">
    <property type="entry name" value="GST_C_3"/>
    <property type="match status" value="1"/>
</dbReference>
<dbReference type="SUPFAM" id="SSF47616">
    <property type="entry name" value="GST C-terminal domain-like"/>
    <property type="match status" value="1"/>
</dbReference>
<dbReference type="Gene3D" id="1.20.1050.10">
    <property type="match status" value="1"/>
</dbReference>
<feature type="domain" description="GST C-terminal" evidence="4">
    <location>
        <begin position="125"/>
        <end position="263"/>
    </location>
</feature>
<dbReference type="AlphaFoldDB" id="A0AA39WXA3"/>
<dbReference type="PROSITE" id="PS50404">
    <property type="entry name" value="GST_NTER"/>
    <property type="match status" value="1"/>
</dbReference>
<dbReference type="InterPro" id="IPR036282">
    <property type="entry name" value="Glutathione-S-Trfase_C_sf"/>
</dbReference>
<feature type="transmembrane region" description="Helical" evidence="2">
    <location>
        <begin position="122"/>
        <end position="142"/>
    </location>
</feature>
<evidence type="ECO:0008006" key="7">
    <source>
        <dbReference type="Google" id="ProtNLM"/>
    </source>
</evidence>
<keyword evidence="2" id="KW-0472">Membrane</keyword>
<keyword evidence="6" id="KW-1185">Reference proteome</keyword>
<dbReference type="PANTHER" id="PTHR44051:SF9">
    <property type="entry name" value="GLUTATHIONE S-TRANSFERASE 1"/>
    <property type="match status" value="1"/>
</dbReference>
<dbReference type="Gene3D" id="3.40.30.10">
    <property type="entry name" value="Glutaredoxin"/>
    <property type="match status" value="1"/>
</dbReference>
<gene>
    <name evidence="5" type="ORF">B0T14DRAFT_564712</name>
</gene>
<dbReference type="InterPro" id="IPR004046">
    <property type="entry name" value="GST_C"/>
</dbReference>
<dbReference type="EMBL" id="JAULSU010000003">
    <property type="protein sequence ID" value="KAK0623339.1"/>
    <property type="molecule type" value="Genomic_DNA"/>
</dbReference>
<feature type="domain" description="GST N-terminal" evidence="3">
    <location>
        <begin position="6"/>
        <end position="94"/>
    </location>
</feature>
<keyword evidence="2" id="KW-1133">Transmembrane helix</keyword>
<sequence>MADTSGAKITLHWLNGSRSQGTMFMLEELGLPYDVDLHHRDPKTKLSPPEADALHPLGKFPIVTITSPNLPSPIRLAESAFIIQYITEHFPGARRLAPARWNPGQEDKLGGETESWMRYQYLMYYVEGSYMVTQLLYFFGWVMKSNEVPWLIRPITSFIANKLIATLVFPNAKKHFTMLEHYLETSPEGGSYLCGPKLTGADIMLAYPLLTGLALNAFEDMGTWERGSFKETFPKLQAYIEGLSQEPGWKKSVEKIKELEGSFSIVP</sequence>
<dbReference type="Pfam" id="PF13409">
    <property type="entry name" value="GST_N_2"/>
    <property type="match status" value="1"/>
</dbReference>
<accession>A0AA39WXA3</accession>
<dbReference type="PROSITE" id="PS50405">
    <property type="entry name" value="GST_CTER"/>
    <property type="match status" value="1"/>
</dbReference>
<dbReference type="InterPro" id="IPR004045">
    <property type="entry name" value="Glutathione_S-Trfase_N"/>
</dbReference>
<dbReference type="InterPro" id="IPR010987">
    <property type="entry name" value="Glutathione-S-Trfase_C-like"/>
</dbReference>
<evidence type="ECO:0000256" key="1">
    <source>
        <dbReference type="ARBA" id="ARBA00007409"/>
    </source>
</evidence>
<reference evidence="5" key="1">
    <citation type="submission" date="2023-06" db="EMBL/GenBank/DDBJ databases">
        <title>Genome-scale phylogeny and comparative genomics of the fungal order Sordariales.</title>
        <authorList>
            <consortium name="Lawrence Berkeley National Laboratory"/>
            <person name="Hensen N."/>
            <person name="Bonometti L."/>
            <person name="Westerberg I."/>
            <person name="Brannstrom I.O."/>
            <person name="Guillou S."/>
            <person name="Cros-Aarteil S."/>
            <person name="Calhoun S."/>
            <person name="Haridas S."/>
            <person name="Kuo A."/>
            <person name="Mondo S."/>
            <person name="Pangilinan J."/>
            <person name="Riley R."/>
            <person name="Labutti K."/>
            <person name="Andreopoulos B."/>
            <person name="Lipzen A."/>
            <person name="Chen C."/>
            <person name="Yanf M."/>
            <person name="Daum C."/>
            <person name="Ng V."/>
            <person name="Clum A."/>
            <person name="Steindorff A."/>
            <person name="Ohm R."/>
            <person name="Martin F."/>
            <person name="Silar P."/>
            <person name="Natvig D."/>
            <person name="Lalanne C."/>
            <person name="Gautier V."/>
            <person name="Ament-Velasquez S.L."/>
            <person name="Kruys A."/>
            <person name="Hutchinson M.I."/>
            <person name="Powell A.J."/>
            <person name="Barry K."/>
            <person name="Miller A.N."/>
            <person name="Grigoriev I.V."/>
            <person name="Debuchy R."/>
            <person name="Gladieux P."/>
            <person name="Thoren M.H."/>
            <person name="Johannesson H."/>
        </authorList>
    </citation>
    <scope>NUCLEOTIDE SEQUENCE</scope>
    <source>
        <strain evidence="5">CBS 606.72</strain>
    </source>
</reference>